<evidence type="ECO:0000259" key="6">
    <source>
        <dbReference type="Pfam" id="PF04545"/>
    </source>
</evidence>
<dbReference type="Gene3D" id="1.10.10.10">
    <property type="entry name" value="Winged helix-like DNA-binding domain superfamily/Winged helix DNA-binding domain"/>
    <property type="match status" value="1"/>
</dbReference>
<dbReference type="InterPro" id="IPR036388">
    <property type="entry name" value="WH-like_DNA-bd_sf"/>
</dbReference>
<dbReference type="Gene3D" id="1.10.1740.10">
    <property type="match status" value="1"/>
</dbReference>
<feature type="domain" description="RNA polymerase sigma-70 region 2" evidence="5">
    <location>
        <begin position="13"/>
        <end position="79"/>
    </location>
</feature>
<dbReference type="OrthoDB" id="9783788at2"/>
<reference evidence="7 8" key="1">
    <citation type="submission" date="2016-10" db="EMBL/GenBank/DDBJ databases">
        <authorList>
            <person name="de Groot N.N."/>
        </authorList>
    </citation>
    <scope>NUCLEOTIDE SEQUENCE [LARGE SCALE GENOMIC DNA]</scope>
    <source>
        <strain evidence="7 8">DSM 23126</strain>
    </source>
</reference>
<evidence type="ECO:0000256" key="3">
    <source>
        <dbReference type="ARBA" id="ARBA00023125"/>
    </source>
</evidence>
<dbReference type="AlphaFoldDB" id="A0A1H2TLZ8"/>
<keyword evidence="2" id="KW-0731">Sigma factor</keyword>
<dbReference type="SUPFAM" id="SSF88946">
    <property type="entry name" value="Sigma2 domain of RNA polymerase sigma factors"/>
    <property type="match status" value="1"/>
</dbReference>
<evidence type="ECO:0000313" key="7">
    <source>
        <dbReference type="EMBL" id="SDW44931.1"/>
    </source>
</evidence>
<dbReference type="NCBIfam" id="TIGR02937">
    <property type="entry name" value="sigma70-ECF"/>
    <property type="match status" value="1"/>
</dbReference>
<dbReference type="STRING" id="1122204.SAMN05421781_1473"/>
<evidence type="ECO:0000259" key="5">
    <source>
        <dbReference type="Pfam" id="PF04542"/>
    </source>
</evidence>
<dbReference type="GO" id="GO:0006352">
    <property type="term" value="P:DNA-templated transcription initiation"/>
    <property type="evidence" value="ECO:0007669"/>
    <property type="project" value="InterPro"/>
</dbReference>
<dbReference type="InterPro" id="IPR007630">
    <property type="entry name" value="RNA_pol_sigma70_r4"/>
</dbReference>
<evidence type="ECO:0000256" key="2">
    <source>
        <dbReference type="ARBA" id="ARBA00023082"/>
    </source>
</evidence>
<protein>
    <submittedName>
        <fullName evidence="7">DNA-directed RNA polymerase</fullName>
    </submittedName>
</protein>
<accession>A0A1H2TLZ8</accession>
<keyword evidence="8" id="KW-1185">Reference proteome</keyword>
<dbReference type="Pfam" id="PF04542">
    <property type="entry name" value="Sigma70_r2"/>
    <property type="match status" value="1"/>
</dbReference>
<dbReference type="InterPro" id="IPR014284">
    <property type="entry name" value="RNA_pol_sigma-70_dom"/>
</dbReference>
<organism evidence="7 8">
    <name type="scientific">Marinococcus luteus</name>
    <dbReference type="NCBI Taxonomy" id="1122204"/>
    <lineage>
        <taxon>Bacteria</taxon>
        <taxon>Bacillati</taxon>
        <taxon>Bacillota</taxon>
        <taxon>Bacilli</taxon>
        <taxon>Bacillales</taxon>
        <taxon>Bacillaceae</taxon>
        <taxon>Marinococcus</taxon>
    </lineage>
</organism>
<dbReference type="Proteomes" id="UP000199488">
    <property type="component" value="Unassembled WGS sequence"/>
</dbReference>
<dbReference type="RefSeq" id="WP_091613099.1">
    <property type="nucleotide sequence ID" value="NZ_FNNC01000002.1"/>
</dbReference>
<gene>
    <name evidence="7" type="ORF">SAMN05421781_1473</name>
</gene>
<dbReference type="GO" id="GO:0016987">
    <property type="term" value="F:sigma factor activity"/>
    <property type="evidence" value="ECO:0007669"/>
    <property type="project" value="UniProtKB-KW"/>
</dbReference>
<dbReference type="Pfam" id="PF04545">
    <property type="entry name" value="Sigma70_r4"/>
    <property type="match status" value="1"/>
</dbReference>
<dbReference type="InterPro" id="IPR007627">
    <property type="entry name" value="RNA_pol_sigma70_r2"/>
</dbReference>
<dbReference type="PANTHER" id="PTHR30385">
    <property type="entry name" value="SIGMA FACTOR F FLAGELLAR"/>
    <property type="match status" value="1"/>
</dbReference>
<dbReference type="InterPro" id="IPR013324">
    <property type="entry name" value="RNA_pol_sigma_r3/r4-like"/>
</dbReference>
<evidence type="ECO:0000313" key="8">
    <source>
        <dbReference type="Proteomes" id="UP000199488"/>
    </source>
</evidence>
<evidence type="ECO:0000256" key="4">
    <source>
        <dbReference type="ARBA" id="ARBA00023163"/>
    </source>
</evidence>
<dbReference type="GO" id="GO:0003677">
    <property type="term" value="F:DNA binding"/>
    <property type="evidence" value="ECO:0007669"/>
    <property type="project" value="UniProtKB-KW"/>
</dbReference>
<keyword evidence="7" id="KW-0240">DNA-directed RNA polymerase</keyword>
<proteinExistence type="predicted"/>
<dbReference type="SUPFAM" id="SSF88659">
    <property type="entry name" value="Sigma3 and sigma4 domains of RNA polymerase sigma factors"/>
    <property type="match status" value="1"/>
</dbReference>
<evidence type="ECO:0000256" key="1">
    <source>
        <dbReference type="ARBA" id="ARBA00023015"/>
    </source>
</evidence>
<feature type="domain" description="RNA polymerase sigma-70 region 4" evidence="6">
    <location>
        <begin position="112"/>
        <end position="157"/>
    </location>
</feature>
<sequence>MTDTIPASFEEAYEKYTPLVKRMITRLRIYQEQEEYMQAGYVGLWKAYSTFSPEKGAFPGYAFMLVRGEMLMMLRKEVRFSERHQLFDDHRPFEQSSEMEDRFELEAYFPLLSERERTWLTDFAVHSLPIRDIAAKHGVAASTVKSWRKTALRKLRAYAGEEQLD</sequence>
<keyword evidence="4" id="KW-0804">Transcription</keyword>
<dbReference type="GO" id="GO:0000428">
    <property type="term" value="C:DNA-directed RNA polymerase complex"/>
    <property type="evidence" value="ECO:0007669"/>
    <property type="project" value="UniProtKB-KW"/>
</dbReference>
<keyword evidence="3" id="KW-0238">DNA-binding</keyword>
<name>A0A1H2TLZ8_9BACI</name>
<dbReference type="EMBL" id="FNNC01000002">
    <property type="protein sequence ID" value="SDW44931.1"/>
    <property type="molecule type" value="Genomic_DNA"/>
</dbReference>
<keyword evidence="1" id="KW-0805">Transcription regulation</keyword>
<dbReference type="InterPro" id="IPR013325">
    <property type="entry name" value="RNA_pol_sigma_r2"/>
</dbReference>